<proteinExistence type="predicted"/>
<organism evidence="1 2">
    <name type="scientific">Carnegiea gigantea</name>
    <dbReference type="NCBI Taxonomy" id="171969"/>
    <lineage>
        <taxon>Eukaryota</taxon>
        <taxon>Viridiplantae</taxon>
        <taxon>Streptophyta</taxon>
        <taxon>Embryophyta</taxon>
        <taxon>Tracheophyta</taxon>
        <taxon>Spermatophyta</taxon>
        <taxon>Magnoliopsida</taxon>
        <taxon>eudicotyledons</taxon>
        <taxon>Gunneridae</taxon>
        <taxon>Pentapetalae</taxon>
        <taxon>Caryophyllales</taxon>
        <taxon>Cactineae</taxon>
        <taxon>Cactaceae</taxon>
        <taxon>Cactoideae</taxon>
        <taxon>Echinocereeae</taxon>
        <taxon>Carnegiea</taxon>
    </lineage>
</organism>
<name>A0A9Q1QK12_9CARY</name>
<protein>
    <submittedName>
        <fullName evidence="1">Uncharacterized protein</fullName>
    </submittedName>
</protein>
<dbReference type="EMBL" id="JAKOGI010000098">
    <property type="protein sequence ID" value="KAJ8444421.1"/>
    <property type="molecule type" value="Genomic_DNA"/>
</dbReference>
<dbReference type="Proteomes" id="UP001153076">
    <property type="component" value="Unassembled WGS sequence"/>
</dbReference>
<gene>
    <name evidence="1" type="ORF">Cgig2_005943</name>
</gene>
<sequence length="221" mass="24863">MKPNYHNTLNEKIPPSSLFLKADALTFSLHQNLEASAGIKCNVQKRGVIGKVVDRYSNMVVDVATFGTNGWRRCCCGRQWWRERGSCICAMGGELDDGGAGKVTYVGGWTKYIVLKEGVGMEEVQRMVSEITGNDLIVQKLWHSLKYDRRMVMKLEDGNNKHGYLYVGDSDGPKRRAQKATRSCNHGVVCGRSGRCKDDMVQILHFMSTFSALKIQSWFVE</sequence>
<evidence type="ECO:0000313" key="2">
    <source>
        <dbReference type="Proteomes" id="UP001153076"/>
    </source>
</evidence>
<evidence type="ECO:0000313" key="1">
    <source>
        <dbReference type="EMBL" id="KAJ8444421.1"/>
    </source>
</evidence>
<comment type="caution">
    <text evidence="1">The sequence shown here is derived from an EMBL/GenBank/DDBJ whole genome shotgun (WGS) entry which is preliminary data.</text>
</comment>
<keyword evidence="2" id="KW-1185">Reference proteome</keyword>
<accession>A0A9Q1QK12</accession>
<dbReference type="AlphaFoldDB" id="A0A9Q1QK12"/>
<reference evidence="1" key="1">
    <citation type="submission" date="2022-04" db="EMBL/GenBank/DDBJ databases">
        <title>Carnegiea gigantea Genome sequencing and assembly v2.</title>
        <authorList>
            <person name="Copetti D."/>
            <person name="Sanderson M.J."/>
            <person name="Burquez A."/>
            <person name="Wojciechowski M.F."/>
        </authorList>
    </citation>
    <scope>NUCLEOTIDE SEQUENCE</scope>
    <source>
        <strain evidence="1">SGP5-SGP5p</strain>
        <tissue evidence="1">Aerial part</tissue>
    </source>
</reference>